<dbReference type="GO" id="GO:0008422">
    <property type="term" value="F:beta-glucosidase activity"/>
    <property type="evidence" value="ECO:0007669"/>
    <property type="project" value="TreeGrafter"/>
</dbReference>
<organism evidence="5 6">
    <name type="scientific">Filobasidium floriforme</name>
    <dbReference type="NCBI Taxonomy" id="5210"/>
    <lineage>
        <taxon>Eukaryota</taxon>
        <taxon>Fungi</taxon>
        <taxon>Dikarya</taxon>
        <taxon>Basidiomycota</taxon>
        <taxon>Agaricomycotina</taxon>
        <taxon>Tremellomycetes</taxon>
        <taxon>Filobasidiales</taxon>
        <taxon>Filobasidiaceae</taxon>
        <taxon>Filobasidium</taxon>
    </lineage>
</organism>
<accession>A0A8K0JNM7</accession>
<proteinExistence type="inferred from homology"/>
<evidence type="ECO:0000313" key="6">
    <source>
        <dbReference type="Proteomes" id="UP000812966"/>
    </source>
</evidence>
<dbReference type="Proteomes" id="UP000812966">
    <property type="component" value="Unassembled WGS sequence"/>
</dbReference>
<evidence type="ECO:0008006" key="7">
    <source>
        <dbReference type="Google" id="ProtNLM"/>
    </source>
</evidence>
<dbReference type="PANTHER" id="PTHR10353:SF36">
    <property type="entry name" value="LP05116P"/>
    <property type="match status" value="1"/>
</dbReference>
<keyword evidence="2" id="KW-0378">Hydrolase</keyword>
<gene>
    <name evidence="5" type="ORF">FFLO_01916</name>
</gene>
<dbReference type="InterPro" id="IPR017853">
    <property type="entry name" value="GH"/>
</dbReference>
<dbReference type="SUPFAM" id="SSF51445">
    <property type="entry name" value="(Trans)glycosidases"/>
    <property type="match status" value="1"/>
</dbReference>
<protein>
    <recommendedName>
        <fullName evidence="7">Beta-glucosidase</fullName>
    </recommendedName>
</protein>
<dbReference type="FunFam" id="3.20.20.80:FF:000041">
    <property type="entry name" value="Beta-glucosidase 7"/>
    <property type="match status" value="1"/>
</dbReference>
<dbReference type="PANTHER" id="PTHR10353">
    <property type="entry name" value="GLYCOSYL HYDROLASE"/>
    <property type="match status" value="1"/>
</dbReference>
<comment type="caution">
    <text evidence="5">The sequence shown here is derived from an EMBL/GenBank/DDBJ whole genome shotgun (WGS) entry which is preliminary data.</text>
</comment>
<evidence type="ECO:0000313" key="5">
    <source>
        <dbReference type="EMBL" id="KAG7562649.1"/>
    </source>
</evidence>
<comment type="similarity">
    <text evidence="1 4">Belongs to the glycosyl hydrolase 1 family.</text>
</comment>
<dbReference type="PRINTS" id="PR00131">
    <property type="entry name" value="GLHYDRLASE1"/>
</dbReference>
<evidence type="ECO:0000256" key="4">
    <source>
        <dbReference type="RuleBase" id="RU003690"/>
    </source>
</evidence>
<dbReference type="EMBL" id="JABELV010000028">
    <property type="protein sequence ID" value="KAG7562649.1"/>
    <property type="molecule type" value="Genomic_DNA"/>
</dbReference>
<keyword evidence="6" id="KW-1185">Reference proteome</keyword>
<dbReference type="AlphaFoldDB" id="A0A8K0JNM7"/>
<dbReference type="GO" id="GO:0005975">
    <property type="term" value="P:carbohydrate metabolic process"/>
    <property type="evidence" value="ECO:0007669"/>
    <property type="project" value="InterPro"/>
</dbReference>
<reference evidence="5" key="1">
    <citation type="submission" date="2020-04" db="EMBL/GenBank/DDBJ databases">
        <title>Analysis of mating type loci in Filobasidium floriforme.</title>
        <authorList>
            <person name="Nowrousian M."/>
        </authorList>
    </citation>
    <scope>NUCLEOTIDE SEQUENCE</scope>
    <source>
        <strain evidence="5">CBS 6242</strain>
    </source>
</reference>
<sequence length="478" mass="54767">MIETIASDPSFAGALSKDFSYGFASASYQIEGGYQDDGRGPSIWDEHLKDQENGNEAVDSYHLFREDIKLLKLYGANSYRFSISWSRVKPLGGKDDPVNEPGLAYYDQLIDALLAEGITPWVTLYHWDLPLELEKRYGGWQTDDKSQIIDDFVSYAGLLFERYGDRVKNWITLNEPHIFTMLSSFGLKQPWNRETDTWKTGHHQLLAHAYAVELYRQKYQSSQGGKIGITLNCDWCEPIDDSPEAKACAQRMLDAVLGWVGRSSIHGHLNQTLKEELGDLLPDFTDEEWKVVKGSSDFLGWNHYGTSYATGKKFPFKDADPRQFIFGCVERTFEKDGQQIGIKGHNGHPYIVPWGFRKFMRYLNERYAKPCNVPIVITENGFPVENEGDLPTLDDILEDTNRQVYFNSYLKEMIEAIRDDGVNLTGYFGWSLLDNLEWIFGYKPRFGVTHVDRENGFKRTPKQSAFVIKSIFDHAIAN</sequence>
<keyword evidence="3" id="KW-0326">Glycosidase</keyword>
<dbReference type="InterPro" id="IPR001360">
    <property type="entry name" value="Glyco_hydro_1"/>
</dbReference>
<dbReference type="Pfam" id="PF00232">
    <property type="entry name" value="Glyco_hydro_1"/>
    <property type="match status" value="1"/>
</dbReference>
<evidence type="ECO:0000256" key="2">
    <source>
        <dbReference type="ARBA" id="ARBA00022801"/>
    </source>
</evidence>
<evidence type="ECO:0000256" key="1">
    <source>
        <dbReference type="ARBA" id="ARBA00010838"/>
    </source>
</evidence>
<dbReference type="PROSITE" id="PS00653">
    <property type="entry name" value="GLYCOSYL_HYDROL_F1_2"/>
    <property type="match status" value="1"/>
</dbReference>
<dbReference type="Gene3D" id="3.20.20.80">
    <property type="entry name" value="Glycosidases"/>
    <property type="match status" value="1"/>
</dbReference>
<evidence type="ECO:0000256" key="3">
    <source>
        <dbReference type="ARBA" id="ARBA00023295"/>
    </source>
</evidence>
<name>A0A8K0JNM7_9TREE</name>
<dbReference type="InterPro" id="IPR033132">
    <property type="entry name" value="GH_1_N_CS"/>
</dbReference>